<dbReference type="HAMAP" id="MF_00027">
    <property type="entry name" value="CobB_CbiA"/>
    <property type="match status" value="1"/>
</dbReference>
<evidence type="ECO:0000313" key="13">
    <source>
        <dbReference type="Proteomes" id="UP001304970"/>
    </source>
</evidence>
<comment type="similarity">
    <text evidence="8">Belongs to the CobB/CbiA family.</text>
</comment>
<dbReference type="InterPro" id="IPR029062">
    <property type="entry name" value="Class_I_gatase-like"/>
</dbReference>
<keyword evidence="8" id="KW-0484">Methanogenesis</keyword>
<keyword evidence="5 8" id="KW-0067">ATP-binding</keyword>
<keyword evidence="7 8" id="KW-0315">Glutamine amidotransferase</keyword>
<comment type="caution">
    <text evidence="8">Lacks conserved residue(s) required for the propagation of feature annotation.</text>
</comment>
<evidence type="ECO:0000256" key="2">
    <source>
        <dbReference type="ARBA" id="ARBA00022573"/>
    </source>
</evidence>
<keyword evidence="3 8" id="KW-0436">Ligase</keyword>
<dbReference type="Proteomes" id="UP001304970">
    <property type="component" value="Chromosome"/>
</dbReference>
<proteinExistence type="inferred from homology"/>
<evidence type="ECO:0000259" key="11">
    <source>
        <dbReference type="Pfam" id="PF07685"/>
    </source>
</evidence>
<organism evidence="12 13">
    <name type="scientific">Methanolapillus ohkumae</name>
    <dbReference type="NCBI Taxonomy" id="3028298"/>
    <lineage>
        <taxon>Archaea</taxon>
        <taxon>Methanobacteriati</taxon>
        <taxon>Methanobacteriota</taxon>
        <taxon>Stenosarchaea group</taxon>
        <taxon>Methanomicrobia</taxon>
        <taxon>Methanosarcinales</taxon>
        <taxon>Methanosarcinaceae</taxon>
        <taxon>Methanolapillus</taxon>
    </lineage>
</organism>
<evidence type="ECO:0000256" key="8">
    <source>
        <dbReference type="HAMAP-Rule" id="MF_00027"/>
    </source>
</evidence>
<dbReference type="EC" id="6.3.5.12" evidence="8"/>
<dbReference type="Pfam" id="PF07685">
    <property type="entry name" value="GATase_3"/>
    <property type="match status" value="1"/>
</dbReference>
<comment type="pathway">
    <text evidence="8">Cofactor biosynthesis; adenosylcobalamin biosynthesis; cob(II)yrinate a,c-diamide from sirohydrochlorin (anaerobic route): step 10/10.</text>
</comment>
<sequence>MAFSSKSDSKSGGPSELVPRILISADRSSSGKTTVSMGIMAVLKDAGYTVQPFKVALDYIDPEYHTAITGRRSRNLDGYLMNPDEIIDVFSHACTSFEKDGKGADIAIIEGVRGLFEGLDAFSDIGSTAQISKILKCPVILVINAKSMTRSCAALVSGFSTFDPDVNLAGVILNNIGSKRHAEKAVAAIESATKIPVIGVVYRDPNMGFSMRELGLIPIPEGRKCHFGFMDKMSKIKENIAKDVNMDRLVEIAKTAGSISSKSVLFENGNENGNENKDENKSEKQVAGNTFAYRPRIGIACDEAFNFYYPDNIDLLISAGARIVPFSPLADAQIPEVDALYIGGGTPEIFAARLSDNKSMRASIKSASDSGMPIFGESAGMNYLSRSITIKSNTGCDNHFEMVGAFKARTVYGSGKRIVTYTNGVFEKDTPIGKSGENFLAHEFHHSVLEDLPKNTDFAISITRGVGISGKKDGIMVNNTIGTYVHYHGVSYKQFAKNFVQSARLYHESKNSNL</sequence>
<keyword evidence="13" id="KW-1185">Reference proteome</keyword>
<evidence type="ECO:0000256" key="1">
    <source>
        <dbReference type="ARBA" id="ARBA00001946"/>
    </source>
</evidence>
<comment type="catalytic activity">
    <reaction evidence="8">
        <text>Ni-sirohydrochlorin + 2 L-glutamine + 2 ATP + 2 H2O = Ni-sirohydrochlorin a,c-diamide + 2 L-glutamate + 2 ADP + 2 phosphate + 2 H(+)</text>
        <dbReference type="Rhea" id="RHEA:52896"/>
        <dbReference type="ChEBI" id="CHEBI:15377"/>
        <dbReference type="ChEBI" id="CHEBI:15378"/>
        <dbReference type="ChEBI" id="CHEBI:29985"/>
        <dbReference type="ChEBI" id="CHEBI:30616"/>
        <dbReference type="ChEBI" id="CHEBI:43474"/>
        <dbReference type="ChEBI" id="CHEBI:58359"/>
        <dbReference type="ChEBI" id="CHEBI:136841"/>
        <dbReference type="ChEBI" id="CHEBI:136887"/>
        <dbReference type="ChEBI" id="CHEBI:456216"/>
        <dbReference type="EC" id="6.3.5.12"/>
    </reaction>
</comment>
<dbReference type="EC" id="6.3.5.11" evidence="8"/>
<evidence type="ECO:0000256" key="3">
    <source>
        <dbReference type="ARBA" id="ARBA00022598"/>
    </source>
</evidence>
<dbReference type="InterPro" id="IPR027417">
    <property type="entry name" value="P-loop_NTPase"/>
</dbReference>
<gene>
    <name evidence="12" type="primary">cbiA_1</name>
    <name evidence="8" type="synonym">cbiA</name>
    <name evidence="8" type="synonym">cfbB</name>
    <name evidence="12" type="ORF">MsAm2_02970</name>
</gene>
<comment type="catalytic activity">
    <reaction evidence="8">
        <text>cob(II)yrinate + 2 L-glutamine + 2 ATP + 2 H2O = cob(II)yrinate a,c diamide + 2 L-glutamate + 2 ADP + 2 phosphate + 2 H(+)</text>
        <dbReference type="Rhea" id="RHEA:26289"/>
        <dbReference type="ChEBI" id="CHEBI:15377"/>
        <dbReference type="ChEBI" id="CHEBI:15378"/>
        <dbReference type="ChEBI" id="CHEBI:29985"/>
        <dbReference type="ChEBI" id="CHEBI:30616"/>
        <dbReference type="ChEBI" id="CHEBI:43474"/>
        <dbReference type="ChEBI" id="CHEBI:58359"/>
        <dbReference type="ChEBI" id="CHEBI:58537"/>
        <dbReference type="ChEBI" id="CHEBI:58894"/>
        <dbReference type="ChEBI" id="CHEBI:456216"/>
        <dbReference type="EC" id="6.3.5.11"/>
    </reaction>
</comment>
<dbReference type="GeneID" id="89227697"/>
<comment type="miscellaneous">
    <text evidence="8">The a and c carboxylates of cobyrinate and Ni-sirohydrochlorin are activated for nucleophilic attack via formation of a phosphorylated intermediate by ATP. CbiA catalyzes first the amidation of the c-carboxylate, and then that of the a-carboxylate.</text>
</comment>
<feature type="site" description="Increases nucleophilicity of active site Cys" evidence="8">
    <location>
        <position position="486"/>
    </location>
</feature>
<feature type="compositionally biased region" description="Basic and acidic residues" evidence="9">
    <location>
        <begin position="274"/>
        <end position="284"/>
    </location>
</feature>
<comment type="domain">
    <text evidence="8">Comprises of two domains. The C-terminal domain contains the binding site for glutamine and catalyzes the hydrolysis of this substrate to glutamate and ammonia. The N-terminal domain is anticipated to bind ATP, and cobyrinate or Ni-sirohydrochlorin, and catalyzes the ultimate synthesis of the diamide product. The ammonia produced via the glutaminase domain is probably translocated to the adjacent domain via a molecular tunnel, where it reacts with an activated intermediate.</text>
</comment>
<dbReference type="AlphaFoldDB" id="A0AA96V4S3"/>
<dbReference type="PANTHER" id="PTHR43873:SF1">
    <property type="entry name" value="COBYRINATE A,C-DIAMIDE SYNTHASE"/>
    <property type="match status" value="1"/>
</dbReference>
<evidence type="ECO:0000313" key="12">
    <source>
        <dbReference type="EMBL" id="WNY26534.1"/>
    </source>
</evidence>
<dbReference type="InterPro" id="IPR004484">
    <property type="entry name" value="CbiA/CobB_synth"/>
</dbReference>
<dbReference type="NCBIfam" id="NF033195">
    <property type="entry name" value="F430_CfbB"/>
    <property type="match status" value="1"/>
</dbReference>
<evidence type="ECO:0000256" key="6">
    <source>
        <dbReference type="ARBA" id="ARBA00022842"/>
    </source>
</evidence>
<evidence type="ECO:0000259" key="10">
    <source>
        <dbReference type="Pfam" id="PF01656"/>
    </source>
</evidence>
<feature type="domain" description="CobB/CobQ-like glutamine amidotransferase" evidence="11">
    <location>
        <begin position="296"/>
        <end position="488"/>
    </location>
</feature>
<accession>A0AA96V4S3</accession>
<dbReference type="Gene3D" id="3.40.50.300">
    <property type="entry name" value="P-loop containing nucleotide triphosphate hydrolases"/>
    <property type="match status" value="1"/>
</dbReference>
<dbReference type="RefSeq" id="WP_338098059.1">
    <property type="nucleotide sequence ID" value="NZ_CP131061.1"/>
</dbReference>
<evidence type="ECO:0000256" key="9">
    <source>
        <dbReference type="SAM" id="MobiDB-lite"/>
    </source>
</evidence>
<name>A0AA96V4S3_9EURY</name>
<dbReference type="PROSITE" id="PS51274">
    <property type="entry name" value="GATASE_COBBQ"/>
    <property type="match status" value="1"/>
</dbReference>
<dbReference type="CDD" id="cd03130">
    <property type="entry name" value="GATase1_CobB"/>
    <property type="match status" value="1"/>
</dbReference>
<dbReference type="Gene3D" id="3.40.50.880">
    <property type="match status" value="1"/>
</dbReference>
<dbReference type="GO" id="GO:0009236">
    <property type="term" value="P:cobalamin biosynthetic process"/>
    <property type="evidence" value="ECO:0007669"/>
    <property type="project" value="UniProtKB-UniRule"/>
</dbReference>
<dbReference type="SUPFAM" id="SSF52317">
    <property type="entry name" value="Class I glutamine amidotransferase-like"/>
    <property type="match status" value="1"/>
</dbReference>
<feature type="domain" description="CobQ/CobB/MinD/ParA nucleotide binding" evidence="10">
    <location>
        <begin position="21"/>
        <end position="207"/>
    </location>
</feature>
<dbReference type="SUPFAM" id="SSF52540">
    <property type="entry name" value="P-loop containing nucleoside triphosphate hydrolases"/>
    <property type="match status" value="1"/>
</dbReference>
<dbReference type="NCBIfam" id="NF002204">
    <property type="entry name" value="PRK01077.1"/>
    <property type="match status" value="1"/>
</dbReference>
<comment type="cofactor">
    <cofactor evidence="1 8">
        <name>Mg(2+)</name>
        <dbReference type="ChEBI" id="CHEBI:18420"/>
    </cofactor>
</comment>
<comment type="function">
    <text evidence="8">Catalyzes the ATP-dependent amidation of the two carboxylate groups at positions a and c of cobyrinate, using either L-glutamine or ammonia as the nitrogen source. Involved in the biosynthesis of the unique nickel-containing tetrapyrrole coenzyme F430, the prosthetic group of methyl-coenzyme M reductase (MCR), which plays a key role in methanogenesis and anaerobic methane oxidation. Catalyzes the ATP-dependent amidation of the two carboxylate groups at positions a and c of Ni-sirohydrochlorin, using L-glutamine or ammonia as the nitrogen source.</text>
</comment>
<keyword evidence="2 8" id="KW-0169">Cobalamin biosynthesis</keyword>
<dbReference type="PANTHER" id="PTHR43873">
    <property type="entry name" value="COBYRINATE A,C-DIAMIDE SYNTHASE"/>
    <property type="match status" value="1"/>
</dbReference>
<dbReference type="Pfam" id="PF01656">
    <property type="entry name" value="CbiA"/>
    <property type="match status" value="1"/>
</dbReference>
<dbReference type="NCBIfam" id="TIGR00379">
    <property type="entry name" value="cobB"/>
    <property type="match status" value="1"/>
</dbReference>
<reference evidence="12 13" key="1">
    <citation type="submission" date="2023-07" db="EMBL/GenBank/DDBJ databases">
        <title>Closed genome sequence of Methanosarcinaceae archaeon Am2.</title>
        <authorList>
            <person name="Poehlein A."/>
            <person name="Protasov E."/>
            <person name="Platt K."/>
            <person name="Reeh H."/>
            <person name="Daniel R."/>
            <person name="Brune A."/>
        </authorList>
    </citation>
    <scope>NUCLEOTIDE SEQUENCE [LARGE SCALE GENOMIC DNA]</scope>
    <source>
        <strain evidence="12 13">Am2</strain>
    </source>
</reference>
<dbReference type="CDD" id="cd05388">
    <property type="entry name" value="CobB_N"/>
    <property type="match status" value="1"/>
</dbReference>
<dbReference type="InterPro" id="IPR002586">
    <property type="entry name" value="CobQ/CobB/MinD/ParA_Nub-bd_dom"/>
</dbReference>
<dbReference type="GO" id="GO:0005524">
    <property type="term" value="F:ATP binding"/>
    <property type="evidence" value="ECO:0007669"/>
    <property type="project" value="UniProtKB-UniRule"/>
</dbReference>
<evidence type="ECO:0000256" key="4">
    <source>
        <dbReference type="ARBA" id="ARBA00022741"/>
    </source>
</evidence>
<dbReference type="InterPro" id="IPR011698">
    <property type="entry name" value="GATase_3"/>
</dbReference>
<evidence type="ECO:0000256" key="7">
    <source>
        <dbReference type="ARBA" id="ARBA00022962"/>
    </source>
</evidence>
<dbReference type="GO" id="GO:0015948">
    <property type="term" value="P:methanogenesis"/>
    <property type="evidence" value="ECO:0007669"/>
    <property type="project" value="UniProtKB-KW"/>
</dbReference>
<keyword evidence="6 8" id="KW-0460">Magnesium</keyword>
<dbReference type="EMBL" id="CP131061">
    <property type="protein sequence ID" value="WNY26534.1"/>
    <property type="molecule type" value="Genomic_DNA"/>
</dbReference>
<keyword evidence="4 8" id="KW-0547">Nucleotide-binding</keyword>
<feature type="region of interest" description="Disordered" evidence="9">
    <location>
        <begin position="265"/>
        <end position="284"/>
    </location>
</feature>
<evidence type="ECO:0000256" key="5">
    <source>
        <dbReference type="ARBA" id="ARBA00022840"/>
    </source>
</evidence>
<dbReference type="GO" id="GO:0042242">
    <property type="term" value="F:cobyrinic acid a,c-diamide synthase activity"/>
    <property type="evidence" value="ECO:0007669"/>
    <property type="project" value="UniProtKB-UniRule"/>
</dbReference>
<protein>
    <recommendedName>
        <fullName evidence="8">Cobyrinate a,c-diamide synthase</fullName>
        <ecNumber evidence="8">6.3.5.11</ecNumber>
    </recommendedName>
    <alternativeName>
        <fullName evidence="8">Cobyrinic acid a,c-diamide synthetase</fullName>
    </alternativeName>
    <alternativeName>
        <fullName evidence="8">Ni-sirohydrochlorin a,c-diamide synthase</fullName>
        <ecNumber evidence="8">6.3.5.12</ecNumber>
    </alternativeName>
    <alternativeName>
        <fullName evidence="8">Ni-sirohydrochlorin a,c-diamide synthetase</fullName>
    </alternativeName>
</protein>